<keyword evidence="4" id="KW-0238">DNA-binding</keyword>
<evidence type="ECO:0000313" key="10">
    <source>
        <dbReference type="Proteomes" id="UP001201980"/>
    </source>
</evidence>
<evidence type="ECO:0000256" key="4">
    <source>
        <dbReference type="ARBA" id="ARBA00023125"/>
    </source>
</evidence>
<evidence type="ECO:0000259" key="8">
    <source>
        <dbReference type="Pfam" id="PF02229"/>
    </source>
</evidence>
<evidence type="ECO:0000256" key="5">
    <source>
        <dbReference type="ARBA" id="ARBA00023163"/>
    </source>
</evidence>
<dbReference type="InterPro" id="IPR009044">
    <property type="entry name" value="ssDNA-bd_transcriptional_reg"/>
</dbReference>
<accession>A0AAD5RY16</accession>
<dbReference type="PANTHER" id="PTHR13215">
    <property type="entry name" value="RNA POLYMERASE II TRANSCRIPTIONAL COACTIVATOR"/>
    <property type="match status" value="1"/>
</dbReference>
<keyword evidence="5" id="KW-0804">Transcription</keyword>
<evidence type="ECO:0000256" key="7">
    <source>
        <dbReference type="SAM" id="MobiDB-lite"/>
    </source>
</evidence>
<dbReference type="GO" id="GO:0060261">
    <property type="term" value="P:positive regulation of transcription initiation by RNA polymerase II"/>
    <property type="evidence" value="ECO:0007669"/>
    <property type="project" value="InterPro"/>
</dbReference>
<comment type="caution">
    <text evidence="9">The sequence shown here is derived from an EMBL/GenBank/DDBJ whole genome shotgun (WGS) entry which is preliminary data.</text>
</comment>
<protein>
    <recommendedName>
        <fullName evidence="8">Transcriptional coactivator p15 (PC4) C-terminal domain-containing protein</fullName>
    </recommendedName>
</protein>
<comment type="subcellular location">
    <subcellularLocation>
        <location evidence="1">Nucleus</location>
    </subcellularLocation>
</comment>
<dbReference type="Proteomes" id="UP001201980">
    <property type="component" value="Unassembled WGS sequence"/>
</dbReference>
<feature type="compositionally biased region" description="Basic and acidic residues" evidence="7">
    <location>
        <begin position="8"/>
        <end position="17"/>
    </location>
</feature>
<organism evidence="9 10">
    <name type="scientific">Zalerion maritima</name>
    <dbReference type="NCBI Taxonomy" id="339359"/>
    <lineage>
        <taxon>Eukaryota</taxon>
        <taxon>Fungi</taxon>
        <taxon>Dikarya</taxon>
        <taxon>Ascomycota</taxon>
        <taxon>Pezizomycotina</taxon>
        <taxon>Sordariomycetes</taxon>
        <taxon>Lulworthiomycetidae</taxon>
        <taxon>Lulworthiales</taxon>
        <taxon>Lulworthiaceae</taxon>
        <taxon>Zalerion</taxon>
    </lineage>
</organism>
<feature type="compositionally biased region" description="Acidic residues" evidence="7">
    <location>
        <begin position="178"/>
        <end position="196"/>
    </location>
</feature>
<dbReference type="GO" id="GO:0003713">
    <property type="term" value="F:transcription coactivator activity"/>
    <property type="evidence" value="ECO:0007669"/>
    <property type="project" value="InterPro"/>
</dbReference>
<feature type="domain" description="Transcriptional coactivator p15 (PC4) C-terminal" evidence="8">
    <location>
        <begin position="42"/>
        <end position="91"/>
    </location>
</feature>
<dbReference type="Pfam" id="PF02229">
    <property type="entry name" value="PC4"/>
    <property type="match status" value="1"/>
</dbReference>
<keyword evidence="3" id="KW-0805">Transcription regulation</keyword>
<dbReference type="InterPro" id="IPR045125">
    <property type="entry name" value="Sub1/Tcp4-like"/>
</dbReference>
<keyword evidence="6" id="KW-0539">Nucleus</keyword>
<evidence type="ECO:0000256" key="2">
    <source>
        <dbReference type="ARBA" id="ARBA00009001"/>
    </source>
</evidence>
<name>A0AAD5RY16_9PEZI</name>
<dbReference type="GO" id="GO:0003677">
    <property type="term" value="F:DNA binding"/>
    <property type="evidence" value="ECO:0007669"/>
    <property type="project" value="UniProtKB-KW"/>
</dbReference>
<feature type="compositionally biased region" description="Low complexity" evidence="7">
    <location>
        <begin position="155"/>
        <end position="167"/>
    </location>
</feature>
<comment type="similarity">
    <text evidence="2">Belongs to the transcriptional coactivator PC4 family.</text>
</comment>
<feature type="compositionally biased region" description="Acidic residues" evidence="7">
    <location>
        <begin position="113"/>
        <end position="128"/>
    </location>
</feature>
<dbReference type="InterPro" id="IPR003173">
    <property type="entry name" value="PC4_C"/>
</dbReference>
<dbReference type="SUPFAM" id="SSF54447">
    <property type="entry name" value="ssDNA-binding transcriptional regulator domain"/>
    <property type="match status" value="1"/>
</dbReference>
<sequence length="196" mass="21365">MAGFKKRSRDDAEEPVRTKTFGKKQKNATTAAAASQDDTPMWELGNKRRLTISKFGGRVLVNIREYYEKDGEMLPGKKGISLTTEQWETIVSVIEPVNGTLRAEGVVLKGDDILPDAEEDEDEAMDTDSDSRPMKAKSKASKAARAKVKSKIKSAETPTTAATAASKSSKKKANIEATSDEDDGEDNESEESDDES</sequence>
<feature type="region of interest" description="Disordered" evidence="7">
    <location>
        <begin position="112"/>
        <end position="196"/>
    </location>
</feature>
<dbReference type="Gene3D" id="2.30.31.10">
    <property type="entry name" value="Transcriptional Coactivator Pc4, Chain A"/>
    <property type="match status" value="1"/>
</dbReference>
<evidence type="ECO:0000256" key="3">
    <source>
        <dbReference type="ARBA" id="ARBA00023015"/>
    </source>
</evidence>
<evidence type="ECO:0000313" key="9">
    <source>
        <dbReference type="EMBL" id="KAJ2901879.1"/>
    </source>
</evidence>
<gene>
    <name evidence="9" type="ORF">MKZ38_001312</name>
</gene>
<dbReference type="EMBL" id="JAKWBI020000134">
    <property type="protein sequence ID" value="KAJ2901879.1"/>
    <property type="molecule type" value="Genomic_DNA"/>
</dbReference>
<evidence type="ECO:0000256" key="1">
    <source>
        <dbReference type="ARBA" id="ARBA00004123"/>
    </source>
</evidence>
<feature type="region of interest" description="Disordered" evidence="7">
    <location>
        <begin position="1"/>
        <end position="40"/>
    </location>
</feature>
<proteinExistence type="inferred from homology"/>
<dbReference type="AlphaFoldDB" id="A0AAD5RY16"/>
<evidence type="ECO:0000256" key="6">
    <source>
        <dbReference type="ARBA" id="ARBA00023242"/>
    </source>
</evidence>
<reference evidence="9" key="1">
    <citation type="submission" date="2022-07" db="EMBL/GenBank/DDBJ databases">
        <title>Draft genome sequence of Zalerion maritima ATCC 34329, a (micro)plastics degrading marine fungus.</title>
        <authorList>
            <person name="Paco A."/>
            <person name="Goncalves M.F.M."/>
            <person name="Rocha-Santos T.A.P."/>
            <person name="Alves A."/>
        </authorList>
    </citation>
    <scope>NUCLEOTIDE SEQUENCE</scope>
    <source>
        <strain evidence="9">ATCC 34329</strain>
    </source>
</reference>
<dbReference type="GO" id="GO:0005634">
    <property type="term" value="C:nucleus"/>
    <property type="evidence" value="ECO:0007669"/>
    <property type="project" value="UniProtKB-SubCell"/>
</dbReference>
<feature type="compositionally biased region" description="Basic residues" evidence="7">
    <location>
        <begin position="134"/>
        <end position="152"/>
    </location>
</feature>
<keyword evidence="10" id="KW-1185">Reference proteome</keyword>